<dbReference type="AlphaFoldDB" id="A0A3B6U6F9"/>
<feature type="region of interest" description="Disordered" evidence="1">
    <location>
        <begin position="992"/>
        <end position="1042"/>
    </location>
</feature>
<evidence type="ECO:0000259" key="3">
    <source>
        <dbReference type="Pfam" id="PF13962"/>
    </source>
</evidence>
<feature type="transmembrane region" description="Helical" evidence="2">
    <location>
        <begin position="152"/>
        <end position="175"/>
    </location>
</feature>
<protein>
    <recommendedName>
        <fullName evidence="3">PGG domain-containing protein</fullName>
    </recommendedName>
</protein>
<reference evidence="4" key="1">
    <citation type="submission" date="2018-08" db="EMBL/GenBank/DDBJ databases">
        <authorList>
            <person name="Rossello M."/>
        </authorList>
    </citation>
    <scope>NUCLEOTIDE SEQUENCE [LARGE SCALE GENOMIC DNA]</scope>
    <source>
        <strain evidence="4">cv. Chinese Spring</strain>
    </source>
</reference>
<feature type="domain" description="PGG" evidence="3">
    <location>
        <begin position="78"/>
        <end position="148"/>
    </location>
</feature>
<feature type="transmembrane region" description="Helical" evidence="2">
    <location>
        <begin position="720"/>
        <end position="738"/>
    </location>
</feature>
<feature type="transmembrane region" description="Helical" evidence="2">
    <location>
        <begin position="750"/>
        <end position="771"/>
    </location>
</feature>
<feature type="domain" description="PGG" evidence="3">
    <location>
        <begin position="189"/>
        <end position="307"/>
    </location>
</feature>
<keyword evidence="5" id="KW-1185">Reference proteome</keyword>
<dbReference type="PANTHER" id="PTHR24177:SF464">
    <property type="entry name" value="PGG DOMAIN-CONTAINING PROTEIN"/>
    <property type="match status" value="1"/>
</dbReference>
<dbReference type="Proteomes" id="UP000019116">
    <property type="component" value="Chromosome Un"/>
</dbReference>
<feature type="transmembrane region" description="Helical" evidence="2">
    <location>
        <begin position="823"/>
        <end position="841"/>
    </location>
</feature>
<feature type="domain" description="PGG" evidence="3">
    <location>
        <begin position="819"/>
        <end position="941"/>
    </location>
</feature>
<reference evidence="4" key="2">
    <citation type="submission" date="2018-10" db="UniProtKB">
        <authorList>
            <consortium name="EnsemblPlants"/>
        </authorList>
    </citation>
    <scope>IDENTIFICATION</scope>
</reference>
<dbReference type="Gramene" id="TraesWEE_scaffold_054334_01G000300.1">
    <property type="protein sequence ID" value="TraesWEE_scaffold_054334_01G000300.1"/>
    <property type="gene ID" value="TraesWEE_scaffold_054334_01G000300"/>
</dbReference>
<evidence type="ECO:0000313" key="5">
    <source>
        <dbReference type="Proteomes" id="UP000019116"/>
    </source>
</evidence>
<feature type="transmembrane region" description="Helical" evidence="2">
    <location>
        <begin position="315"/>
        <end position="334"/>
    </location>
</feature>
<accession>A0A3B6U6F9</accession>
<dbReference type="EnsemblPlants" id="TraesCSU02G126100.1">
    <property type="protein sequence ID" value="TraesCSU02G126100.1"/>
    <property type="gene ID" value="TraesCSU02G126100"/>
</dbReference>
<feature type="transmembrane region" description="Helical" evidence="2">
    <location>
        <begin position="916"/>
        <end position="936"/>
    </location>
</feature>
<dbReference type="Pfam" id="PF13962">
    <property type="entry name" value="PGG"/>
    <property type="match status" value="6"/>
</dbReference>
<organism evidence="4">
    <name type="scientific">Triticum aestivum</name>
    <name type="common">Wheat</name>
    <dbReference type="NCBI Taxonomy" id="4565"/>
    <lineage>
        <taxon>Eukaryota</taxon>
        <taxon>Viridiplantae</taxon>
        <taxon>Streptophyta</taxon>
        <taxon>Embryophyta</taxon>
        <taxon>Tracheophyta</taxon>
        <taxon>Spermatophyta</taxon>
        <taxon>Magnoliopsida</taxon>
        <taxon>Liliopsida</taxon>
        <taxon>Poales</taxon>
        <taxon>Poaceae</taxon>
        <taxon>BOP clade</taxon>
        <taxon>Pooideae</taxon>
        <taxon>Triticodae</taxon>
        <taxon>Triticeae</taxon>
        <taxon>Triticinae</taxon>
        <taxon>Triticum</taxon>
    </lineage>
</organism>
<feature type="transmembrane region" description="Helical" evidence="2">
    <location>
        <begin position="948"/>
        <end position="966"/>
    </location>
</feature>
<dbReference type="OrthoDB" id="665339at2759"/>
<gene>
    <name evidence="4" type="primary">LOC123099211</name>
</gene>
<feature type="transmembrane region" description="Helical" evidence="2">
    <location>
        <begin position="285"/>
        <end position="303"/>
    </location>
</feature>
<feature type="transmembrane region" description="Helical" evidence="2">
    <location>
        <begin position="437"/>
        <end position="456"/>
    </location>
</feature>
<dbReference type="OMA" id="SETQDHD"/>
<feature type="transmembrane region" description="Helical" evidence="2">
    <location>
        <begin position="468"/>
        <end position="488"/>
    </location>
</feature>
<keyword evidence="2" id="KW-0472">Membrane</keyword>
<feature type="transmembrane region" description="Helical" evidence="2">
    <location>
        <begin position="196"/>
        <end position="214"/>
    </location>
</feature>
<feature type="transmembrane region" description="Helical" evidence="2">
    <location>
        <begin position="252"/>
        <end position="273"/>
    </location>
</feature>
<feature type="domain" description="PGG" evidence="3">
    <location>
        <begin position="9"/>
        <end position="48"/>
    </location>
</feature>
<feature type="transmembrane region" description="Helical" evidence="2">
    <location>
        <begin position="93"/>
        <end position="113"/>
    </location>
</feature>
<dbReference type="Gramene" id="TraesCAD_scaffold_098108_01G000200.1">
    <property type="protein sequence ID" value="TraesCAD_scaffold_098108_01G000200.1"/>
    <property type="gene ID" value="TraesCAD_scaffold_098108_01G000200"/>
</dbReference>
<evidence type="ECO:0000256" key="1">
    <source>
        <dbReference type="SAM" id="MobiDB-lite"/>
    </source>
</evidence>
<feature type="region of interest" description="Disordered" evidence="1">
    <location>
        <begin position="543"/>
        <end position="563"/>
    </location>
</feature>
<feature type="transmembrane region" description="Helical" evidence="2">
    <location>
        <begin position="637"/>
        <end position="654"/>
    </location>
</feature>
<feature type="region of interest" description="Disordered" evidence="1">
    <location>
        <begin position="40"/>
        <end position="62"/>
    </location>
</feature>
<dbReference type="InterPro" id="IPR026961">
    <property type="entry name" value="PGG_dom"/>
</dbReference>
<dbReference type="Gramene" id="TraesCLE_scaffold_053050_01G000100.1">
    <property type="protein sequence ID" value="TraesCLE_scaffold_053050_01G000100.1"/>
    <property type="gene ID" value="TraesCLE_scaffold_053050_01G000100"/>
</dbReference>
<feature type="domain" description="PGG" evidence="3">
    <location>
        <begin position="629"/>
        <end position="742"/>
    </location>
</feature>
<dbReference type="Gramene" id="TraesCSU02G126100.1">
    <property type="protein sequence ID" value="TraesCSU02G126100.1"/>
    <property type="gene ID" value="TraesCSU02G126100"/>
</dbReference>
<dbReference type="Gramene" id="TraesROB_scaffold_102231_01G000100.1">
    <property type="protein sequence ID" value="TraesROB_scaffold_102231_01G000100.1"/>
    <property type="gene ID" value="TraesROB_scaffold_102231_01G000100"/>
</dbReference>
<feature type="transmembrane region" description="Helical" evidence="2">
    <location>
        <begin position="125"/>
        <end position="146"/>
    </location>
</feature>
<feature type="domain" description="PGG" evidence="3">
    <location>
        <begin position="381"/>
        <end position="491"/>
    </location>
</feature>
<keyword evidence="2" id="KW-1133">Transmembrane helix</keyword>
<feature type="transmembrane region" description="Helical" evidence="2">
    <location>
        <begin position="389"/>
        <end position="406"/>
    </location>
</feature>
<evidence type="ECO:0000313" key="4">
    <source>
        <dbReference type="EnsemblPlants" id="TraesCSU02G126100.1"/>
    </source>
</evidence>
<sequence length="1042" mass="112810">MEPTEDIEFLWKWRKYLLLLATLVASVTYGAGLNPPGGVWSKDHDGGNTPQQRAGAVQPPARPSLAVSPAPAVYPFRVGDPVLVSTYSARYTAFFYCNATAFVASLVIIMFLLDRRLSGNRVGLTVLRSAMLLDLLALMAAFAAGSCRSVPGSIYVSSLFAIVFVYVAIHLRVASRSEAPAADAEEKRRLKEQRKFLLLLATFATPLAYGAGLAPPGGFWSETQDHDGGNTPEHHAGAPLLHDGPYKIRYHIFFYANANSFVASLAIIMLLMSRTLSDRLVRSKALLVCVLGELLGLMIAYAAGSCRWIPTTVYIVSLVGAVLLYIVLVSAFGLDAIEEWRKNLVACVGLGPKDDGQEVVARTINIGAGQEVAARTINIEEKLEQTRSLVLLLATLAATVTYQAGLSPPGGVWPEGYQNRIAGNPVLHDMHLKRYMAFYHCNTAAFVASVVVIIIVQSKVLSTVWGAMLLKTAMILDLFGLMGAYVAGSCRDPTTTIFVASLAVAVFLYTMAKVVGKQSWLVRWVQRMHVALLPPELPRKGGGDAPHVINLPDEPSQQGGEAPQEAFHVIHNPDESSRQEEGAHGAAHVPAAAAVVHLGGESFRQRGEEATEGAAQVPPSGSERILEEKKLERKRKFLLQLAILAATVTYQTGLNPPGGFWTESNGDKLVTAGDPILLDYYGVRYQVFFYCNAAGFMASVTVILLLVNQTLSKPGIRTKALYVCVMIGLLGLMGAYAAGSCRKLRTSIYVFALVAAVVAFLILEILLHWLGRKGWSKCLPKCLRRLFETLSTGPGGGSKNKSDEEVITTVDKLESEDYEKRKYLMVLGILAASVTYQAGLAPPGGTWGDDDTASSSPLPSPSAHPPTVAGNPILLDFNAARYQAFFYCNATSFVASVVVILMLLHRTTKKQKPGAPLRALQTAVVLDLLGLLGAYAAGSCRDWETSSYVIALVAAVVVFTLIYVLLSFNVVRAKAEELTVWKYFSQKGLKDSGARNDHNQPAGNVGTWRKQEGGHNLDYIEETGGGPNTQYTQHPPQSKRRQ</sequence>
<keyword evidence="2" id="KW-0812">Transmembrane</keyword>
<dbReference type="STRING" id="4565.A0A3B6U6F9"/>
<name>A0A3B6U6F9_WHEAT</name>
<proteinExistence type="predicted"/>
<dbReference type="PANTHER" id="PTHR24177">
    <property type="entry name" value="CASKIN"/>
    <property type="match status" value="1"/>
</dbReference>
<evidence type="ECO:0000256" key="2">
    <source>
        <dbReference type="SAM" id="Phobius"/>
    </source>
</evidence>
<dbReference type="GO" id="GO:0016020">
    <property type="term" value="C:membrane"/>
    <property type="evidence" value="ECO:0000318"/>
    <property type="project" value="GO_Central"/>
</dbReference>
<feature type="transmembrane region" description="Helical" evidence="2">
    <location>
        <begin position="687"/>
        <end position="708"/>
    </location>
</feature>
<feature type="transmembrane region" description="Helical" evidence="2">
    <location>
        <begin position="884"/>
        <end position="904"/>
    </location>
</feature>
<feature type="transmembrane region" description="Helical" evidence="2">
    <location>
        <begin position="494"/>
        <end position="512"/>
    </location>
</feature>
<dbReference type="PaxDb" id="4565-Traes_4DL_403BE3247.1"/>